<name>A0ABX4YHZ1_9LEPT</name>
<dbReference type="Proteomes" id="UP000094669">
    <property type="component" value="Unassembled WGS sequence"/>
</dbReference>
<feature type="compositionally biased region" description="Low complexity" evidence="1">
    <location>
        <begin position="173"/>
        <end position="183"/>
    </location>
</feature>
<evidence type="ECO:0000256" key="1">
    <source>
        <dbReference type="SAM" id="MobiDB-lite"/>
    </source>
</evidence>
<protein>
    <submittedName>
        <fullName evidence="2">Uncharacterized protein</fullName>
    </submittedName>
</protein>
<proteinExistence type="predicted"/>
<evidence type="ECO:0000313" key="3">
    <source>
        <dbReference type="Proteomes" id="UP000094669"/>
    </source>
</evidence>
<dbReference type="NCBIfam" id="NF047776">
    <property type="entry name" value="LIC11485_Nterm"/>
    <property type="match status" value="1"/>
</dbReference>
<sequence length="202" mass="22431">MAFNPFSFLTNIRESIDGILGGLPPQTVKLIGKAGMALAVLIGLALAWLSFQKGLEMAGEEDRAKVLDRKALFLEDIEREYNRKRKEIRWSDPGLNDSKSNSLDIERYSQDRPKAGPSAPKASLEEGNTLSNSRRNEGDSRVFFPNENERPPREDSAPSNSSDSAPKLEPKSQSEQNSSSRSDSSSRLEKPPRKTTGPQLRE</sequence>
<feature type="region of interest" description="Disordered" evidence="1">
    <location>
        <begin position="90"/>
        <end position="202"/>
    </location>
</feature>
<comment type="caution">
    <text evidence="2">The sequence shown here is derived from an EMBL/GenBank/DDBJ whole genome shotgun (WGS) entry which is preliminary data.</text>
</comment>
<reference evidence="2" key="1">
    <citation type="submission" date="2018-01" db="EMBL/GenBank/DDBJ databases">
        <title>Genomic characterization of Leptospira inadai serogroup Lyme isolated from captured rat in Brazil and comparative analysis with human reference strain.</title>
        <authorList>
            <person name="Moreno L.Z."/>
            <person name="Loureiro A.P."/>
            <person name="Miraglia F."/>
            <person name="Kremer F.S."/>
            <person name="Eslabao M.R."/>
            <person name="Dellagostin O.A."/>
            <person name="Lilenbaum W."/>
            <person name="Moreno A.M."/>
        </authorList>
    </citation>
    <scope>NUCLEOTIDE SEQUENCE [LARGE SCALE GENOMIC DNA]</scope>
    <source>
        <strain evidence="2">M34/99</strain>
    </source>
</reference>
<dbReference type="RefSeq" id="WP_039935061.1">
    <property type="nucleotide sequence ID" value="NZ_MCRM02000010.1"/>
</dbReference>
<feature type="compositionally biased region" description="Basic and acidic residues" evidence="1">
    <location>
        <begin position="147"/>
        <end position="156"/>
    </location>
</feature>
<organism evidence="2 3">
    <name type="scientific">Leptospira inadai serovar Lyme</name>
    <dbReference type="NCBI Taxonomy" id="293084"/>
    <lineage>
        <taxon>Bacteria</taxon>
        <taxon>Pseudomonadati</taxon>
        <taxon>Spirochaetota</taxon>
        <taxon>Spirochaetia</taxon>
        <taxon>Leptospirales</taxon>
        <taxon>Leptospiraceae</taxon>
        <taxon>Leptospira</taxon>
    </lineage>
</organism>
<evidence type="ECO:0000313" key="2">
    <source>
        <dbReference type="EMBL" id="PNV74892.1"/>
    </source>
</evidence>
<feature type="compositionally biased region" description="Basic and acidic residues" evidence="1">
    <location>
        <begin position="104"/>
        <end position="114"/>
    </location>
</feature>
<gene>
    <name evidence="2" type="ORF">BES34_011520</name>
</gene>
<dbReference type="EMBL" id="MCRM02000010">
    <property type="protein sequence ID" value="PNV74892.1"/>
    <property type="molecule type" value="Genomic_DNA"/>
</dbReference>
<accession>A0ABX4YHZ1</accession>
<keyword evidence="3" id="KW-1185">Reference proteome</keyword>